<organism evidence="2 3">
    <name type="scientific">Clostridium scatologenes</name>
    <dbReference type="NCBI Taxonomy" id="1548"/>
    <lineage>
        <taxon>Bacteria</taxon>
        <taxon>Bacillati</taxon>
        <taxon>Bacillota</taxon>
        <taxon>Clostridia</taxon>
        <taxon>Eubacteriales</taxon>
        <taxon>Clostridiaceae</taxon>
        <taxon>Clostridium</taxon>
    </lineage>
</organism>
<feature type="domain" description="Phage head morphogenesis" evidence="1">
    <location>
        <begin position="205"/>
        <end position="264"/>
    </location>
</feature>
<dbReference type="InterPro" id="IPR006528">
    <property type="entry name" value="Phage_head_morphogenesis_dom"/>
</dbReference>
<evidence type="ECO:0000259" key="1">
    <source>
        <dbReference type="Pfam" id="PF04233"/>
    </source>
</evidence>
<dbReference type="STRING" id="1548.CSCA_4840"/>
<name>A0A0E3MBP7_CLOSL</name>
<evidence type="ECO:0000313" key="2">
    <source>
        <dbReference type="EMBL" id="AKA71965.1"/>
    </source>
</evidence>
<dbReference type="RefSeq" id="WP_029159898.1">
    <property type="nucleotide sequence ID" value="NZ_CP009933.1"/>
</dbReference>
<dbReference type="AlphaFoldDB" id="A0A0E3MBP7"/>
<dbReference type="Proteomes" id="UP000033115">
    <property type="component" value="Chromosome"/>
</dbReference>
<evidence type="ECO:0000313" key="3">
    <source>
        <dbReference type="Proteomes" id="UP000033115"/>
    </source>
</evidence>
<protein>
    <submittedName>
        <fullName evidence="2">Phage head morphogenesis protein, SPP1 gp7 family</fullName>
    </submittedName>
</protein>
<proteinExistence type="predicted"/>
<dbReference type="EMBL" id="CP009933">
    <property type="protein sequence ID" value="AKA71965.1"/>
    <property type="molecule type" value="Genomic_DNA"/>
</dbReference>
<accession>A0A0E3MBP7</accession>
<sequence>MENVKDKNKSKDEKKLQKEILALFLSILAYSKKINPLLLGFKQNRDLVKNKINQLYLLYSKDGKLNMTNNEINKNLQQLKPIFKQVTQNLTLIEDNQLKELLTKVYKESYYKTSYILATGLAFSLKRITDKQVNKVINEKIDRKSAFTRNKINKTKFVNKLIKDIKYNLQKDTSMEKMFSIIDKDFNTGVFYSHRLIENQLTINFEKAQLEAYEHAGVKEVEYCAVLDARTTKLCESLDGNIYPIDEAPIPVADTHINCRSTLIPYGTEWKKQNSLTWEEYQTENQI</sequence>
<dbReference type="NCBIfam" id="TIGR01641">
    <property type="entry name" value="phageSPP1_gp7"/>
    <property type="match status" value="1"/>
</dbReference>
<reference evidence="2 3" key="1">
    <citation type="journal article" date="2015" name="J. Biotechnol.">
        <title>Complete genome sequence of a malodorant-producing acetogen, Clostridium scatologenes ATCC 25775(T).</title>
        <authorList>
            <person name="Zhu Z."/>
            <person name="Guo T."/>
            <person name="Zheng H."/>
            <person name="Song T."/>
            <person name="Ouyang P."/>
            <person name="Xie J."/>
        </authorList>
    </citation>
    <scope>NUCLEOTIDE SEQUENCE [LARGE SCALE GENOMIC DNA]</scope>
    <source>
        <strain evidence="2 3">ATCC 25775</strain>
    </source>
</reference>
<dbReference type="KEGG" id="csq:CSCA_4840"/>
<dbReference type="HOGENOM" id="CLU_017434_2_0_9"/>
<dbReference type="Pfam" id="PF04233">
    <property type="entry name" value="Phage_Mu_F"/>
    <property type="match status" value="1"/>
</dbReference>
<gene>
    <name evidence="2" type="ORF">CSCA_4840</name>
</gene>
<keyword evidence="3" id="KW-1185">Reference proteome</keyword>